<protein>
    <submittedName>
        <fullName evidence="1">Uncharacterized protein</fullName>
    </submittedName>
</protein>
<keyword evidence="2" id="KW-1185">Reference proteome</keyword>
<evidence type="ECO:0000313" key="2">
    <source>
        <dbReference type="Proteomes" id="UP001240447"/>
    </source>
</evidence>
<comment type="caution">
    <text evidence="1">The sequence shown here is derived from an EMBL/GenBank/DDBJ whole genome shotgun (WGS) entry which is preliminary data.</text>
</comment>
<organism evidence="1 2">
    <name type="scientific">Nocardioides massiliensis</name>
    <dbReference type="NCBI Taxonomy" id="1325935"/>
    <lineage>
        <taxon>Bacteria</taxon>
        <taxon>Bacillati</taxon>
        <taxon>Actinomycetota</taxon>
        <taxon>Actinomycetes</taxon>
        <taxon>Propionibacteriales</taxon>
        <taxon>Nocardioidaceae</taxon>
        <taxon>Nocardioides</taxon>
    </lineage>
</organism>
<reference evidence="1 2" key="1">
    <citation type="submission" date="2023-07" db="EMBL/GenBank/DDBJ databases">
        <title>Sequencing the genomes of 1000 actinobacteria strains.</title>
        <authorList>
            <person name="Klenk H.-P."/>
        </authorList>
    </citation>
    <scope>NUCLEOTIDE SEQUENCE [LARGE SCALE GENOMIC DNA]</scope>
    <source>
        <strain evidence="1 2">GD13</strain>
    </source>
</reference>
<gene>
    <name evidence="1" type="ORF">J2S59_000298</name>
</gene>
<sequence length="98" mass="10581">MPTFTPPTRGQSSSDHFWGRFQVQAGESVVKTDGVFTLTPVPWIGDLKGLTEGVEWFQGGRTYVVSDEVAQQLGADGFTVVPDLGYGEAPYGHQGYGL</sequence>
<accession>A0ABT9NJ88</accession>
<evidence type="ECO:0000313" key="1">
    <source>
        <dbReference type="EMBL" id="MDP9820489.1"/>
    </source>
</evidence>
<dbReference type="Proteomes" id="UP001240447">
    <property type="component" value="Unassembled WGS sequence"/>
</dbReference>
<proteinExistence type="predicted"/>
<name>A0ABT9NJ88_9ACTN</name>
<dbReference type="RefSeq" id="WP_068117775.1">
    <property type="nucleotide sequence ID" value="NZ_CCXJ01000105.1"/>
</dbReference>
<dbReference type="EMBL" id="JAUSQM010000001">
    <property type="protein sequence ID" value="MDP9820489.1"/>
    <property type="molecule type" value="Genomic_DNA"/>
</dbReference>